<dbReference type="AlphaFoldDB" id="A0A0C2XDJ0"/>
<gene>
    <name evidence="2" type="ORF">M408DRAFT_330231</name>
</gene>
<feature type="non-terminal residue" evidence="2">
    <location>
        <position position="276"/>
    </location>
</feature>
<feature type="region of interest" description="Disordered" evidence="1">
    <location>
        <begin position="169"/>
        <end position="189"/>
    </location>
</feature>
<evidence type="ECO:0000313" key="3">
    <source>
        <dbReference type="Proteomes" id="UP000054097"/>
    </source>
</evidence>
<proteinExistence type="predicted"/>
<dbReference type="STRING" id="933852.A0A0C2XDJ0"/>
<sequence>MRRSSVSDFFYLNRDVDDDITATFSKLRAILHEEAIVRKTLEGLFIKQKEEAEESVRRAHEHLAAVYAEQANMRDIIRRESMKASEESMAASTSSLGHLVATEDCQDSVRKGKDQDSAFDHTHTKQGQAFADHNGKMYVDCENLGLQAATYPVSESESTSVFSEQNLITTTPSKRSKKRRGVKSKRHSPTEVLTPVKPLFHTDDEVHEFMDKDIHEDESRLAGMQLEVGGKQVAQEKARAAAEQAESERRGRLIQERLQAQMERLKGNIEKATAWL</sequence>
<name>A0A0C2XDJ0_SERVB</name>
<reference evidence="3" key="2">
    <citation type="submission" date="2015-01" db="EMBL/GenBank/DDBJ databases">
        <title>Evolutionary Origins and Diversification of the Mycorrhizal Mutualists.</title>
        <authorList>
            <consortium name="DOE Joint Genome Institute"/>
            <consortium name="Mycorrhizal Genomics Consortium"/>
            <person name="Kohler A."/>
            <person name="Kuo A."/>
            <person name="Nagy L.G."/>
            <person name="Floudas D."/>
            <person name="Copeland A."/>
            <person name="Barry K.W."/>
            <person name="Cichocki N."/>
            <person name="Veneault-Fourrey C."/>
            <person name="LaButti K."/>
            <person name="Lindquist E.A."/>
            <person name="Lipzen A."/>
            <person name="Lundell T."/>
            <person name="Morin E."/>
            <person name="Murat C."/>
            <person name="Riley R."/>
            <person name="Ohm R."/>
            <person name="Sun H."/>
            <person name="Tunlid A."/>
            <person name="Henrissat B."/>
            <person name="Grigoriev I.V."/>
            <person name="Hibbett D.S."/>
            <person name="Martin F."/>
        </authorList>
    </citation>
    <scope>NUCLEOTIDE SEQUENCE [LARGE SCALE GENOMIC DNA]</scope>
    <source>
        <strain evidence="3">MAFF 305830</strain>
    </source>
</reference>
<dbReference type="EMBL" id="KN824301">
    <property type="protein sequence ID" value="KIM27107.1"/>
    <property type="molecule type" value="Genomic_DNA"/>
</dbReference>
<organism evidence="2 3">
    <name type="scientific">Serendipita vermifera MAFF 305830</name>
    <dbReference type="NCBI Taxonomy" id="933852"/>
    <lineage>
        <taxon>Eukaryota</taxon>
        <taxon>Fungi</taxon>
        <taxon>Dikarya</taxon>
        <taxon>Basidiomycota</taxon>
        <taxon>Agaricomycotina</taxon>
        <taxon>Agaricomycetes</taxon>
        <taxon>Sebacinales</taxon>
        <taxon>Serendipitaceae</taxon>
        <taxon>Serendipita</taxon>
    </lineage>
</organism>
<accession>A0A0C2XDJ0</accession>
<evidence type="ECO:0000256" key="1">
    <source>
        <dbReference type="SAM" id="MobiDB-lite"/>
    </source>
</evidence>
<dbReference type="Proteomes" id="UP000054097">
    <property type="component" value="Unassembled WGS sequence"/>
</dbReference>
<dbReference type="HOGENOM" id="CLU_1120694_0_0_1"/>
<protein>
    <submittedName>
        <fullName evidence="2">Uncharacterized protein</fullName>
    </submittedName>
</protein>
<keyword evidence="3" id="KW-1185">Reference proteome</keyword>
<evidence type="ECO:0000313" key="2">
    <source>
        <dbReference type="EMBL" id="KIM27107.1"/>
    </source>
</evidence>
<reference evidence="2 3" key="1">
    <citation type="submission" date="2014-04" db="EMBL/GenBank/DDBJ databases">
        <authorList>
            <consortium name="DOE Joint Genome Institute"/>
            <person name="Kuo A."/>
            <person name="Zuccaro A."/>
            <person name="Kohler A."/>
            <person name="Nagy L.G."/>
            <person name="Floudas D."/>
            <person name="Copeland A."/>
            <person name="Barry K.W."/>
            <person name="Cichocki N."/>
            <person name="Veneault-Fourrey C."/>
            <person name="LaButti K."/>
            <person name="Lindquist E.A."/>
            <person name="Lipzen A."/>
            <person name="Lundell T."/>
            <person name="Morin E."/>
            <person name="Murat C."/>
            <person name="Sun H."/>
            <person name="Tunlid A."/>
            <person name="Henrissat B."/>
            <person name="Grigoriev I.V."/>
            <person name="Hibbett D.S."/>
            <person name="Martin F."/>
            <person name="Nordberg H.P."/>
            <person name="Cantor M.N."/>
            <person name="Hua S.X."/>
        </authorList>
    </citation>
    <scope>NUCLEOTIDE SEQUENCE [LARGE SCALE GENOMIC DNA]</scope>
    <source>
        <strain evidence="2 3">MAFF 305830</strain>
    </source>
</reference>
<feature type="compositionally biased region" description="Basic residues" evidence="1">
    <location>
        <begin position="174"/>
        <end position="187"/>
    </location>
</feature>